<dbReference type="AlphaFoldDB" id="A0A0B0PN26"/>
<dbReference type="EMBL" id="KN434035">
    <property type="protein sequence ID" value="KHG25839.1"/>
    <property type="molecule type" value="Genomic_DNA"/>
</dbReference>
<protein>
    <submittedName>
        <fullName evidence="1">Uncharacterized protein</fullName>
    </submittedName>
</protein>
<sequence>MFLLSMCYTESPTPIL</sequence>
<keyword evidence="2" id="KW-1185">Reference proteome</keyword>
<reference evidence="2" key="1">
    <citation type="submission" date="2014-09" db="EMBL/GenBank/DDBJ databases">
        <authorList>
            <person name="Mudge J."/>
            <person name="Ramaraj T."/>
            <person name="Lindquist I.E."/>
            <person name="Bharti A.K."/>
            <person name="Sundararajan A."/>
            <person name="Cameron C.T."/>
            <person name="Woodward J.E."/>
            <person name="May G.D."/>
            <person name="Brubaker C."/>
            <person name="Broadhvest J."/>
            <person name="Wilkins T.A."/>
        </authorList>
    </citation>
    <scope>NUCLEOTIDE SEQUENCE</scope>
    <source>
        <strain evidence="2">cv. AKA8401</strain>
    </source>
</reference>
<organism evidence="1 2">
    <name type="scientific">Gossypium arboreum</name>
    <name type="common">Tree cotton</name>
    <name type="synonym">Gossypium nanking</name>
    <dbReference type="NCBI Taxonomy" id="29729"/>
    <lineage>
        <taxon>Eukaryota</taxon>
        <taxon>Viridiplantae</taxon>
        <taxon>Streptophyta</taxon>
        <taxon>Embryophyta</taxon>
        <taxon>Tracheophyta</taxon>
        <taxon>Spermatophyta</taxon>
        <taxon>Magnoliopsida</taxon>
        <taxon>eudicotyledons</taxon>
        <taxon>Gunneridae</taxon>
        <taxon>Pentapetalae</taxon>
        <taxon>rosids</taxon>
        <taxon>malvids</taxon>
        <taxon>Malvales</taxon>
        <taxon>Malvaceae</taxon>
        <taxon>Malvoideae</taxon>
        <taxon>Gossypium</taxon>
    </lineage>
</organism>
<name>A0A0B0PN26_GOSAR</name>
<dbReference type="Proteomes" id="UP000032142">
    <property type="component" value="Unassembled WGS sequence"/>
</dbReference>
<gene>
    <name evidence="1" type="ORF">F383_05262</name>
</gene>
<accession>A0A0B0PN26</accession>
<proteinExistence type="predicted"/>
<evidence type="ECO:0000313" key="1">
    <source>
        <dbReference type="EMBL" id="KHG25839.1"/>
    </source>
</evidence>
<evidence type="ECO:0000313" key="2">
    <source>
        <dbReference type="Proteomes" id="UP000032142"/>
    </source>
</evidence>